<dbReference type="KEGG" id="lcre:Pla8534_30860"/>
<feature type="coiled-coil region" evidence="1">
    <location>
        <begin position="515"/>
        <end position="574"/>
    </location>
</feature>
<dbReference type="AlphaFoldDB" id="A0A518DTV5"/>
<feature type="region of interest" description="Disordered" evidence="2">
    <location>
        <begin position="1"/>
        <end position="38"/>
    </location>
</feature>
<sequence>MSNSHPPESENPRADQPFDTSKAAERLQELQGQQPDTTQEMLELRRCHEALAADLRREIERMQADLLATQRTEEQVISALHSAQGARDRVREKTAAAARTHERLLELEQRYDSVQRHIVEARGELQQMQQLTDRLQTAEAKLQAAEAKCIAQVGETERVEKAYRAAIQNFTREAEQLHGKRRNHEAVVDLLQGALTSEQTHRAAAQHDLQLVMAQRDEALRSVEQEQARYAAAGKSHHETGVRMQAEADELRSLLVEAGEEVSRLQGAESDRQALAERLQGVVSQRDRLQAELQSMHGMFERTVEDYSAVQRQMSDENHALRALVDDLRFQNDTILTQAEQLQKSLLTVKEEQSQTRTRSETLEQETVKLRRLQADTQQALEAREHQHKKQTEQLQQRLQEEKKSLQSLVQSLRSQNETLQADNERIQQNVISATAERERTDSRTEEMETEIRQLQDQLDAARQNYGGREQQLKKDNARVQKAVDELLAKSQSDEAERVSWNAERQLHAETAAVRDRYRSQVEEQQARIISMEQQAQANEEAYWRQREEMHAEADTLRNEVQQMIRRQSATEEELRLARKSNDEFHIEQERGQKVLRRRMETLLEEAKKVCTRARRIQDEAQAEALALRKENEKLRLQLQPVAAPAVIVPPPAANRTEQRRLAAVESDSRDAGNAPKPLGMFSPVRQRPLIDENLPAWPQ</sequence>
<feature type="compositionally biased region" description="Basic and acidic residues" evidence="2">
    <location>
        <begin position="657"/>
        <end position="671"/>
    </location>
</feature>
<accession>A0A518DTV5</accession>
<evidence type="ECO:0000256" key="1">
    <source>
        <dbReference type="SAM" id="Coils"/>
    </source>
</evidence>
<feature type="region of interest" description="Disordered" evidence="2">
    <location>
        <begin position="652"/>
        <end position="700"/>
    </location>
</feature>
<feature type="coiled-coil region" evidence="1">
    <location>
        <begin position="600"/>
        <end position="638"/>
    </location>
</feature>
<reference evidence="3 4" key="1">
    <citation type="submission" date="2019-02" db="EMBL/GenBank/DDBJ databases">
        <title>Deep-cultivation of Planctomycetes and their phenomic and genomic characterization uncovers novel biology.</title>
        <authorList>
            <person name="Wiegand S."/>
            <person name="Jogler M."/>
            <person name="Boedeker C."/>
            <person name="Pinto D."/>
            <person name="Vollmers J."/>
            <person name="Rivas-Marin E."/>
            <person name="Kohn T."/>
            <person name="Peeters S.H."/>
            <person name="Heuer A."/>
            <person name="Rast P."/>
            <person name="Oberbeckmann S."/>
            <person name="Bunk B."/>
            <person name="Jeske O."/>
            <person name="Meyerdierks A."/>
            <person name="Storesund J.E."/>
            <person name="Kallscheuer N."/>
            <person name="Luecker S."/>
            <person name="Lage O.M."/>
            <person name="Pohl T."/>
            <person name="Merkel B.J."/>
            <person name="Hornburger P."/>
            <person name="Mueller R.-W."/>
            <person name="Bruemmer F."/>
            <person name="Labrenz M."/>
            <person name="Spormann A.M."/>
            <person name="Op den Camp H."/>
            <person name="Overmann J."/>
            <person name="Amann R."/>
            <person name="Jetten M.S.M."/>
            <person name="Mascher T."/>
            <person name="Medema M.H."/>
            <person name="Devos D.P."/>
            <person name="Kaster A.-K."/>
            <person name="Ovreas L."/>
            <person name="Rohde M."/>
            <person name="Galperin M.Y."/>
            <person name="Jogler C."/>
        </authorList>
    </citation>
    <scope>NUCLEOTIDE SEQUENCE [LARGE SCALE GENOMIC DNA]</scope>
    <source>
        <strain evidence="3 4">Pla85_3_4</strain>
    </source>
</reference>
<dbReference type="Proteomes" id="UP000317648">
    <property type="component" value="Chromosome"/>
</dbReference>
<keyword evidence="1" id="KW-0175">Coiled coil</keyword>
<evidence type="ECO:0000313" key="4">
    <source>
        <dbReference type="Proteomes" id="UP000317648"/>
    </source>
</evidence>
<name>A0A518DTV5_9BACT</name>
<feature type="coiled-coil region" evidence="1">
    <location>
        <begin position="97"/>
        <end position="187"/>
    </location>
</feature>
<dbReference type="RefSeq" id="WP_145054029.1">
    <property type="nucleotide sequence ID" value="NZ_CP036433.1"/>
</dbReference>
<dbReference type="EMBL" id="CP036433">
    <property type="protein sequence ID" value="QDU95271.1"/>
    <property type="molecule type" value="Genomic_DNA"/>
</dbReference>
<gene>
    <name evidence="3" type="primary">smc_5</name>
    <name evidence="3" type="ORF">Pla8534_30860</name>
</gene>
<proteinExistence type="predicted"/>
<protein>
    <submittedName>
        <fullName evidence="3">Chromosome partition protein Smc</fullName>
    </submittedName>
</protein>
<keyword evidence="4" id="KW-1185">Reference proteome</keyword>
<evidence type="ECO:0000313" key="3">
    <source>
        <dbReference type="EMBL" id="QDU95271.1"/>
    </source>
</evidence>
<feature type="region of interest" description="Disordered" evidence="2">
    <location>
        <begin position="379"/>
        <end position="400"/>
    </location>
</feature>
<evidence type="ECO:0000256" key="2">
    <source>
        <dbReference type="SAM" id="MobiDB-lite"/>
    </source>
</evidence>
<feature type="coiled-coil region" evidence="1">
    <location>
        <begin position="45"/>
        <end position="72"/>
    </location>
</feature>
<organism evidence="3 4">
    <name type="scientific">Lignipirellula cremea</name>
    <dbReference type="NCBI Taxonomy" id="2528010"/>
    <lineage>
        <taxon>Bacteria</taxon>
        <taxon>Pseudomonadati</taxon>
        <taxon>Planctomycetota</taxon>
        <taxon>Planctomycetia</taxon>
        <taxon>Pirellulales</taxon>
        <taxon>Pirellulaceae</taxon>
        <taxon>Lignipirellula</taxon>
    </lineage>
</organism>